<dbReference type="Pfam" id="PF04542">
    <property type="entry name" value="Sigma70_r2"/>
    <property type="match status" value="1"/>
</dbReference>
<dbReference type="InterPro" id="IPR009042">
    <property type="entry name" value="RNA_pol_sigma70_r1_2"/>
</dbReference>
<dbReference type="InterPro" id="IPR012761">
    <property type="entry name" value="RNA_pol_sigma_RpoS"/>
</dbReference>
<evidence type="ECO:0000256" key="5">
    <source>
        <dbReference type="ARBA" id="ARBA00023163"/>
    </source>
</evidence>
<evidence type="ECO:0000313" key="9">
    <source>
        <dbReference type="Proteomes" id="UP000463961"/>
    </source>
</evidence>
<feature type="region of interest" description="Disordered" evidence="7">
    <location>
        <begin position="1"/>
        <end position="30"/>
    </location>
</feature>
<sequence>MPRSSERHLHDEGSDDAEALDDDSINLPSSETLALGSLPEEPADDDLQAMAAVIEQLPLVADAIVHKTADDPERFAADVTQTYLNEIGARSLLTAEEELDMARRVKQGDFAARQEMVERNLRLVVSIARHYMNRGVPLLDLIEEGNLGLMHALDKFDPERGFRFSTYASWWIRQGVERAVHHQGRLVRLPVHLVREINALNRHRRQFAVKHAREPNLEELAQLSGRAGDEIKTLLQRGEQTHSLDQPVESGSSHTLVEMISDESVDDPHESLASAESVTLLLAWVDMLPERQRQVIERRYGLRGGEPETLEVIAADLQLTRERVRQIQSEALLRLQGIVRGRRLTPDSLL</sequence>
<dbReference type="Proteomes" id="UP000463961">
    <property type="component" value="Chromosome"/>
</dbReference>
<dbReference type="InterPro" id="IPR050239">
    <property type="entry name" value="Sigma-70_RNA_pol_init_factors"/>
</dbReference>
<dbReference type="PROSITE" id="PS00715">
    <property type="entry name" value="SIGMA70_1"/>
    <property type="match status" value="1"/>
</dbReference>
<dbReference type="InterPro" id="IPR000943">
    <property type="entry name" value="RNA_pol_sigma70"/>
</dbReference>
<comment type="similarity">
    <text evidence="6">Belongs to the sigma-70 factor family. RpoS subfamily.</text>
</comment>
<proteinExistence type="inferred from homology"/>
<dbReference type="PRINTS" id="PR00046">
    <property type="entry name" value="SIGMA70FCT"/>
</dbReference>
<keyword evidence="9" id="KW-1185">Reference proteome</keyword>
<feature type="compositionally biased region" description="Acidic residues" evidence="7">
    <location>
        <begin position="13"/>
        <end position="24"/>
    </location>
</feature>
<feature type="region of interest" description="Sigma-70 factor domain-1" evidence="6">
    <location>
        <begin position="78"/>
        <end position="111"/>
    </location>
</feature>
<evidence type="ECO:0000256" key="1">
    <source>
        <dbReference type="ARBA" id="ARBA00022490"/>
    </source>
</evidence>
<dbReference type="GO" id="GO:0016987">
    <property type="term" value="F:sigma factor activity"/>
    <property type="evidence" value="ECO:0007669"/>
    <property type="project" value="UniProtKB-UniRule"/>
</dbReference>
<keyword evidence="1 6" id="KW-0963">Cytoplasm</keyword>
<feature type="DNA-binding region" description="H-T-H motif" evidence="6">
    <location>
        <begin position="310"/>
        <end position="329"/>
    </location>
</feature>
<dbReference type="Pfam" id="PF00140">
    <property type="entry name" value="Sigma70_r1_2"/>
    <property type="match status" value="1"/>
</dbReference>
<dbReference type="PANTHER" id="PTHR30603:SF67">
    <property type="entry name" value="RNA POLYMERASE SIGMA FACTOR RPOS"/>
    <property type="match status" value="1"/>
</dbReference>
<protein>
    <recommendedName>
        <fullName evidence="6">RNA polymerase sigma factor RpoS</fullName>
    </recommendedName>
    <alternativeName>
        <fullName evidence="6">Sigma S</fullName>
    </alternativeName>
    <alternativeName>
        <fullName evidence="6">Sigma-38</fullName>
    </alternativeName>
</protein>
<evidence type="ECO:0000256" key="4">
    <source>
        <dbReference type="ARBA" id="ARBA00023125"/>
    </source>
</evidence>
<keyword evidence="5 6" id="KW-0804">Transcription</keyword>
<feature type="region of interest" description="Sigma-70 factor domain-3" evidence="6">
    <location>
        <begin position="196"/>
        <end position="271"/>
    </location>
</feature>
<dbReference type="EMBL" id="AP022345">
    <property type="protein sequence ID" value="BBU68927.1"/>
    <property type="molecule type" value="Genomic_DNA"/>
</dbReference>
<accession>A0A679I3C7</accession>
<keyword evidence="4 6" id="KW-0238">DNA-binding</keyword>
<name>A0A679I3C7_9RHOO</name>
<evidence type="ECO:0000313" key="8">
    <source>
        <dbReference type="EMBL" id="BBU68927.1"/>
    </source>
</evidence>
<evidence type="ECO:0000256" key="6">
    <source>
        <dbReference type="HAMAP-Rule" id="MF_00959"/>
    </source>
</evidence>
<dbReference type="PANTHER" id="PTHR30603">
    <property type="entry name" value="RNA POLYMERASE SIGMA FACTOR RPO"/>
    <property type="match status" value="1"/>
</dbReference>
<dbReference type="InterPro" id="IPR013324">
    <property type="entry name" value="RNA_pol_sigma_r3/r4-like"/>
</dbReference>
<dbReference type="AlphaFoldDB" id="A0A679I3C7"/>
<dbReference type="InterPro" id="IPR013325">
    <property type="entry name" value="RNA_pol_sigma_r2"/>
</dbReference>
<feature type="region of interest" description="Sigma-70 factor domain-2" evidence="6">
    <location>
        <begin position="116"/>
        <end position="186"/>
    </location>
</feature>
<dbReference type="InterPro" id="IPR036388">
    <property type="entry name" value="WH-like_DNA-bd_sf"/>
</dbReference>
<keyword evidence="2 6" id="KW-0805">Transcription regulation</keyword>
<comment type="subunit">
    <text evidence="6">Interacts with the RNA polymerase core enzyme.</text>
</comment>
<dbReference type="OrthoDB" id="9809557at2"/>
<dbReference type="Pfam" id="PF04539">
    <property type="entry name" value="Sigma70_r3"/>
    <property type="match status" value="1"/>
</dbReference>
<dbReference type="NCBIfam" id="TIGR02937">
    <property type="entry name" value="sigma70-ECF"/>
    <property type="match status" value="1"/>
</dbReference>
<feature type="short sequence motif" description="Interaction with polymerase core subunit RpoC" evidence="6">
    <location>
        <begin position="140"/>
        <end position="143"/>
    </location>
</feature>
<dbReference type="SUPFAM" id="SSF88659">
    <property type="entry name" value="Sigma3 and sigma4 domains of RNA polymerase sigma factors"/>
    <property type="match status" value="2"/>
</dbReference>
<keyword evidence="3 6" id="KW-0731">Sigma factor</keyword>
<dbReference type="InterPro" id="IPR007627">
    <property type="entry name" value="RNA_pol_sigma70_r2"/>
</dbReference>
<dbReference type="CDD" id="cd06171">
    <property type="entry name" value="Sigma70_r4"/>
    <property type="match status" value="1"/>
</dbReference>
<evidence type="ECO:0000256" key="2">
    <source>
        <dbReference type="ARBA" id="ARBA00023015"/>
    </source>
</evidence>
<dbReference type="GO" id="GO:0006352">
    <property type="term" value="P:DNA-templated transcription initiation"/>
    <property type="evidence" value="ECO:0007669"/>
    <property type="project" value="UniProtKB-UniRule"/>
</dbReference>
<reference evidence="9" key="1">
    <citation type="submission" date="2020-01" db="EMBL/GenBank/DDBJ databases">
        <title>Phosphoaccumulans saitamaens gen. nov., sp. nov., a polyphosphate accumulating bacterium isolated from surface river water.</title>
        <authorList>
            <person name="Watanabe K."/>
            <person name="Suda W."/>
        </authorList>
    </citation>
    <scope>NUCLEOTIDE SEQUENCE [LARGE SCALE GENOMIC DNA]</scope>
    <source>
        <strain evidence="9">ICHIAU1</strain>
    </source>
</reference>
<dbReference type="RefSeq" id="WP_162050333.1">
    <property type="nucleotide sequence ID" value="NZ_AP019011.1"/>
</dbReference>
<dbReference type="InterPro" id="IPR007624">
    <property type="entry name" value="RNA_pol_sigma70_r3"/>
</dbReference>
<dbReference type="InterPro" id="IPR014284">
    <property type="entry name" value="RNA_pol_sigma-70_dom"/>
</dbReference>
<feature type="compositionally biased region" description="Basic and acidic residues" evidence="7">
    <location>
        <begin position="1"/>
        <end position="12"/>
    </location>
</feature>
<dbReference type="InterPro" id="IPR007630">
    <property type="entry name" value="RNA_pol_sigma70_r4"/>
</dbReference>
<evidence type="ECO:0000256" key="3">
    <source>
        <dbReference type="ARBA" id="ARBA00023082"/>
    </source>
</evidence>
<dbReference type="HAMAP" id="MF_00959">
    <property type="entry name" value="Sigma70_RpoS"/>
    <property type="match status" value="1"/>
</dbReference>
<comment type="subcellular location">
    <subcellularLocation>
        <location evidence="6">Cytoplasm</location>
    </subcellularLocation>
</comment>
<dbReference type="GO" id="GO:0003677">
    <property type="term" value="F:DNA binding"/>
    <property type="evidence" value="ECO:0007669"/>
    <property type="project" value="UniProtKB-UniRule"/>
</dbReference>
<feature type="region of interest" description="Sigma-70 factor domain-4" evidence="6">
    <location>
        <begin position="284"/>
        <end position="337"/>
    </location>
</feature>
<dbReference type="Pfam" id="PF04545">
    <property type="entry name" value="Sigma70_r4"/>
    <property type="match status" value="1"/>
</dbReference>
<dbReference type="GO" id="GO:0005737">
    <property type="term" value="C:cytoplasm"/>
    <property type="evidence" value="ECO:0007669"/>
    <property type="project" value="UniProtKB-SubCell"/>
</dbReference>
<dbReference type="SUPFAM" id="SSF88946">
    <property type="entry name" value="Sigma2 domain of RNA polymerase sigma factors"/>
    <property type="match status" value="1"/>
</dbReference>
<evidence type="ECO:0000256" key="7">
    <source>
        <dbReference type="SAM" id="MobiDB-lite"/>
    </source>
</evidence>
<gene>
    <name evidence="6 8" type="primary">rpoS</name>
    <name evidence="8" type="ORF">ICHIAU1_12100</name>
</gene>
<comment type="function">
    <text evidence="6">Sigma factors are initiation factors that promote the attachment of RNA polymerase to specific initiation sites and are then released. This sigma factor is the master transcriptional regulator of the stationary phase and the general stress response.</text>
</comment>
<dbReference type="Gene3D" id="1.10.10.10">
    <property type="entry name" value="Winged helix-like DNA-binding domain superfamily/Winged helix DNA-binding domain"/>
    <property type="match status" value="2"/>
</dbReference>
<organism evidence="8 9">
    <name type="scientific">Fluviibacter phosphoraccumulans</name>
    <dbReference type="NCBI Taxonomy" id="1751046"/>
    <lineage>
        <taxon>Bacteria</taxon>
        <taxon>Pseudomonadati</taxon>
        <taxon>Pseudomonadota</taxon>
        <taxon>Betaproteobacteria</taxon>
        <taxon>Rhodocyclales</taxon>
        <taxon>Fluviibacteraceae</taxon>
        <taxon>Fluviibacter</taxon>
    </lineage>
</organism>
<dbReference type="Gene3D" id="1.10.601.10">
    <property type="entry name" value="RNA Polymerase Primary Sigma Factor"/>
    <property type="match status" value="1"/>
</dbReference>